<dbReference type="SMART" id="SM00448">
    <property type="entry name" value="REC"/>
    <property type="match status" value="1"/>
</dbReference>
<dbReference type="GO" id="GO:0000160">
    <property type="term" value="P:phosphorelay signal transduction system"/>
    <property type="evidence" value="ECO:0007669"/>
    <property type="project" value="InterPro"/>
</dbReference>
<gene>
    <name evidence="4" type="ORF">CMV30_06585</name>
</gene>
<evidence type="ECO:0000256" key="1">
    <source>
        <dbReference type="ARBA" id="ARBA00022553"/>
    </source>
</evidence>
<dbReference type="Pfam" id="PF00072">
    <property type="entry name" value="Response_reg"/>
    <property type="match status" value="1"/>
</dbReference>
<accession>A0A290Q5C7</accession>
<keyword evidence="1 2" id="KW-0597">Phosphoprotein</keyword>
<dbReference type="KEGG" id="vbh:CMV30_06585"/>
<feature type="domain" description="Response regulatory" evidence="3">
    <location>
        <begin position="91"/>
        <end position="209"/>
    </location>
</feature>
<dbReference type="InterPro" id="IPR001789">
    <property type="entry name" value="Sig_transdc_resp-reg_receiver"/>
</dbReference>
<dbReference type="PANTHER" id="PTHR44591:SF3">
    <property type="entry name" value="RESPONSE REGULATORY DOMAIN-CONTAINING PROTEIN"/>
    <property type="match status" value="1"/>
</dbReference>
<dbReference type="Gene3D" id="3.40.50.2300">
    <property type="match status" value="1"/>
</dbReference>
<feature type="modified residue" description="4-aspartylphosphate" evidence="2">
    <location>
        <position position="142"/>
    </location>
</feature>
<evidence type="ECO:0000259" key="3">
    <source>
        <dbReference type="PROSITE" id="PS50110"/>
    </source>
</evidence>
<keyword evidence="5" id="KW-1185">Reference proteome</keyword>
<proteinExistence type="predicted"/>
<dbReference type="AlphaFoldDB" id="A0A290Q5C7"/>
<evidence type="ECO:0000313" key="4">
    <source>
        <dbReference type="EMBL" id="ATC63643.1"/>
    </source>
</evidence>
<evidence type="ECO:0000256" key="2">
    <source>
        <dbReference type="PROSITE-ProRule" id="PRU00169"/>
    </source>
</evidence>
<protein>
    <recommendedName>
        <fullName evidence="3">Response regulatory domain-containing protein</fullName>
    </recommendedName>
</protein>
<dbReference type="InterPro" id="IPR011006">
    <property type="entry name" value="CheY-like_superfamily"/>
</dbReference>
<dbReference type="SUPFAM" id="SSF52172">
    <property type="entry name" value="CheY-like"/>
    <property type="match status" value="1"/>
</dbReference>
<dbReference type="EMBL" id="CP023344">
    <property type="protein sequence ID" value="ATC63643.1"/>
    <property type="molecule type" value="Genomic_DNA"/>
</dbReference>
<sequence>MRSCSGADNPLRRWKSPAALKTVPAHASSRSRPRALSRQSWIVVGASMRFCSGRSMSPRSVQNWPWWARAPCRPVHTGNLPLLVTTLMLRKILIVDDDAIARMAVAGVLESENAWTLTQAGDGRQALDLLEAGFRPDLCLLDVRMPLIDGLEFTRRVRADERFRDLKIVVTSGSTDREAIVAFARLRVSGFLPKPCSAEKIFGVLRPLLAPATPA</sequence>
<name>A0A290Q5C7_9BACT</name>
<dbReference type="CDD" id="cd00156">
    <property type="entry name" value="REC"/>
    <property type="match status" value="1"/>
</dbReference>
<organism evidence="4 5">
    <name type="scientific">Nibricoccus aquaticus</name>
    <dbReference type="NCBI Taxonomy" id="2576891"/>
    <lineage>
        <taxon>Bacteria</taxon>
        <taxon>Pseudomonadati</taxon>
        <taxon>Verrucomicrobiota</taxon>
        <taxon>Opitutia</taxon>
        <taxon>Opitutales</taxon>
        <taxon>Opitutaceae</taxon>
        <taxon>Nibricoccus</taxon>
    </lineage>
</organism>
<evidence type="ECO:0000313" key="5">
    <source>
        <dbReference type="Proteomes" id="UP000217265"/>
    </source>
</evidence>
<reference evidence="4 5" key="1">
    <citation type="submission" date="2017-09" db="EMBL/GenBank/DDBJ databases">
        <title>Complete genome sequence of Verrucomicrobial strain HZ-65, isolated from freshwater.</title>
        <authorList>
            <person name="Choi A."/>
        </authorList>
    </citation>
    <scope>NUCLEOTIDE SEQUENCE [LARGE SCALE GENOMIC DNA]</scope>
    <source>
        <strain evidence="4 5">HZ-65</strain>
    </source>
</reference>
<dbReference type="PROSITE" id="PS50110">
    <property type="entry name" value="RESPONSE_REGULATORY"/>
    <property type="match status" value="1"/>
</dbReference>
<dbReference type="Proteomes" id="UP000217265">
    <property type="component" value="Chromosome"/>
</dbReference>
<dbReference type="OrthoDB" id="9779069at2"/>
<dbReference type="PANTHER" id="PTHR44591">
    <property type="entry name" value="STRESS RESPONSE REGULATOR PROTEIN 1"/>
    <property type="match status" value="1"/>
</dbReference>
<dbReference type="InterPro" id="IPR050595">
    <property type="entry name" value="Bact_response_regulator"/>
</dbReference>